<dbReference type="OrthoDB" id="5567958at2"/>
<dbReference type="InterPro" id="IPR053841">
    <property type="entry name" value="MksE"/>
</dbReference>
<evidence type="ECO:0000313" key="2">
    <source>
        <dbReference type="Proteomes" id="UP000319732"/>
    </source>
</evidence>
<gene>
    <name evidence="1" type="ORF">FKG94_13885</name>
</gene>
<dbReference type="EMBL" id="VHSG01000013">
    <property type="protein sequence ID" value="TQV78158.1"/>
    <property type="molecule type" value="Genomic_DNA"/>
</dbReference>
<dbReference type="RefSeq" id="WP_142904939.1">
    <property type="nucleotide sequence ID" value="NZ_ML660094.1"/>
</dbReference>
<dbReference type="Proteomes" id="UP000319732">
    <property type="component" value="Unassembled WGS sequence"/>
</dbReference>
<proteinExistence type="predicted"/>
<name>A0A545TLU7_9GAMM</name>
<comment type="caution">
    <text evidence="1">The sequence shown here is derived from an EMBL/GenBank/DDBJ whole genome shotgun (WGS) entry which is preliminary data.</text>
</comment>
<dbReference type="InterPro" id="IPR042038">
    <property type="entry name" value="MukE_N"/>
</dbReference>
<protein>
    <recommendedName>
        <fullName evidence="3">DUF4194 domain-containing protein</fullName>
    </recommendedName>
</protein>
<keyword evidence="2" id="KW-1185">Reference proteome</keyword>
<reference evidence="1 2" key="1">
    <citation type="submission" date="2019-06" db="EMBL/GenBank/DDBJ databases">
        <title>Whole genome sequence for Cellvibrionaceae sp. R142.</title>
        <authorList>
            <person name="Wang G."/>
        </authorList>
    </citation>
    <scope>NUCLEOTIDE SEQUENCE [LARGE SCALE GENOMIC DNA]</scope>
    <source>
        <strain evidence="1 2">R142</strain>
    </source>
</reference>
<evidence type="ECO:0008006" key="3">
    <source>
        <dbReference type="Google" id="ProtNLM"/>
    </source>
</evidence>
<accession>A0A545TLU7</accession>
<dbReference type="Gene3D" id="1.10.10.2250">
    <property type="match status" value="1"/>
</dbReference>
<sequence length="207" mass="23434">MDDNEYSLEREADDFGGSLFPSSMDSMLPNAKDIYQKLRNGVHITSLGEGGALLYRELQKREASYQQLFTLLGYELVHDSSGFFYFNNTEERSAALLSATKKAALVIYTLFSYLEDQNIDPAYTLREQPIAWASFTAAQTYHQDLYRDAEIPDTSALRKSINWLKDKGFCIEDGDNIRFLSPVERFLRSVESWSASGEQSGGMEVEG</sequence>
<dbReference type="Pfam" id="PF21980">
    <property type="entry name" value="MksE"/>
    <property type="match status" value="1"/>
</dbReference>
<evidence type="ECO:0000313" key="1">
    <source>
        <dbReference type="EMBL" id="TQV78158.1"/>
    </source>
</evidence>
<organism evidence="1 2">
    <name type="scientific">Exilibacterium tricleocarpae</name>
    <dbReference type="NCBI Taxonomy" id="2591008"/>
    <lineage>
        <taxon>Bacteria</taxon>
        <taxon>Pseudomonadati</taxon>
        <taxon>Pseudomonadota</taxon>
        <taxon>Gammaproteobacteria</taxon>
        <taxon>Cellvibrionales</taxon>
        <taxon>Cellvibrionaceae</taxon>
        <taxon>Exilibacterium</taxon>
    </lineage>
</organism>
<dbReference type="AlphaFoldDB" id="A0A545TLU7"/>